<feature type="region of interest" description="Disordered" evidence="1">
    <location>
        <begin position="1"/>
        <end position="57"/>
    </location>
</feature>
<reference evidence="3" key="1">
    <citation type="submission" date="2016-10" db="EMBL/GenBank/DDBJ databases">
        <authorList>
            <person name="Varghese N."/>
            <person name="Submissions S."/>
        </authorList>
    </citation>
    <scope>NUCLEOTIDE SEQUENCE [LARGE SCALE GENOMIC DNA]</scope>
    <source>
        <strain evidence="3">DSM 45079</strain>
    </source>
</reference>
<dbReference type="Proteomes" id="UP000182977">
    <property type="component" value="Chromosome I"/>
</dbReference>
<dbReference type="STRING" id="419479.SAMN04488563_2147"/>
<dbReference type="InterPro" id="IPR035172">
    <property type="entry name" value="DUF5302"/>
</dbReference>
<dbReference type="AlphaFoldDB" id="A0A1H2IZL4"/>
<dbReference type="RefSeq" id="WP_160312751.1">
    <property type="nucleotide sequence ID" value="NZ_KQ061232.1"/>
</dbReference>
<protein>
    <recommendedName>
        <fullName evidence="4">DUF5302 domain-containing protein</fullName>
    </recommendedName>
</protein>
<accession>A0A1H2IZL4</accession>
<sequence length="57" mass="6292">MAAKKSGGNDDLKAKMREALERKKTADHEHPDDQVSGTGPAHEDAAKTQRMFRRKSG</sequence>
<evidence type="ECO:0008006" key="4">
    <source>
        <dbReference type="Google" id="ProtNLM"/>
    </source>
</evidence>
<feature type="compositionally biased region" description="Basic and acidic residues" evidence="1">
    <location>
        <begin position="7"/>
        <end position="33"/>
    </location>
</feature>
<gene>
    <name evidence="2" type="ORF">SAMN04488563_2147</name>
</gene>
<evidence type="ECO:0000313" key="3">
    <source>
        <dbReference type="Proteomes" id="UP000182977"/>
    </source>
</evidence>
<evidence type="ECO:0000313" key="2">
    <source>
        <dbReference type="EMBL" id="SDU49411.1"/>
    </source>
</evidence>
<dbReference type="EMBL" id="LT629791">
    <property type="protein sequence ID" value="SDU49411.1"/>
    <property type="molecule type" value="Genomic_DNA"/>
</dbReference>
<keyword evidence="3" id="KW-1185">Reference proteome</keyword>
<organism evidence="2 3">
    <name type="scientific">Jiangella alkaliphila</name>
    <dbReference type="NCBI Taxonomy" id="419479"/>
    <lineage>
        <taxon>Bacteria</taxon>
        <taxon>Bacillati</taxon>
        <taxon>Actinomycetota</taxon>
        <taxon>Actinomycetes</taxon>
        <taxon>Jiangellales</taxon>
        <taxon>Jiangellaceae</taxon>
        <taxon>Jiangella</taxon>
    </lineage>
</organism>
<dbReference type="Pfam" id="PF17227">
    <property type="entry name" value="DUF5302"/>
    <property type="match status" value="1"/>
</dbReference>
<proteinExistence type="predicted"/>
<evidence type="ECO:0000256" key="1">
    <source>
        <dbReference type="SAM" id="MobiDB-lite"/>
    </source>
</evidence>
<dbReference type="OrthoDB" id="3789129at2"/>
<name>A0A1H2IZL4_9ACTN</name>